<keyword evidence="6 8" id="KW-1133">Transmembrane helix</keyword>
<feature type="domain" description="Glycosyltransferase RgtA/B/C/D-like" evidence="9">
    <location>
        <begin position="134"/>
        <end position="283"/>
    </location>
</feature>
<organism evidence="10 11">
    <name type="scientific">Bacillus bruguierae</name>
    <dbReference type="NCBI Taxonomy" id="3127667"/>
    <lineage>
        <taxon>Bacteria</taxon>
        <taxon>Bacillati</taxon>
        <taxon>Bacillota</taxon>
        <taxon>Bacilli</taxon>
        <taxon>Bacillales</taxon>
        <taxon>Bacillaceae</taxon>
        <taxon>Bacillus</taxon>
    </lineage>
</organism>
<accession>A0ABU8FN67</accession>
<sequence>MLTIQWKRFNSLLAKCLVILCLLIFAFTIWDSYLTVKETLFVRTLISAPIIILIMILLILLTYLCNTYFSKTTFIILLTLCAFTARFIWILKIPTPIESDFALMYESAVQAAHGDYSFSSSPYYTTWVYQLGFAMYQAFIIKLFGNHIFILKLLNVLYCTGTTLCVYGITSKIFNEWTGRVAGILYAFFISSIMMSSVLTNEHLATFLFYLGFYLLITKGLHSKYTWIFIGITLALGNIIRPLGSLVLLAVIIYLFLHGFLGKDKQTMFTTTKKLIGILIVFYAVHYIVSSMFIATGITKYPLSNRDPLWKFVIGLNHETTGSYSVSDAEQILRLEIGEERKALEMKLIKERIADKEKLFTLFGDKFSYMWGDLDSAGYWSLNQLNKKDLSDTSMEYEKYMYIATMLFGVIGLLSLLFTKQKNFHYTLFLLLIIGYITVHFLIEVQTRYRYFIIPSFFIIQSYGIYVIHRCMGKKLYKCKLKK</sequence>
<keyword evidence="7 8" id="KW-0472">Membrane</keyword>
<name>A0ABU8FN67_9BACI</name>
<feature type="transmembrane region" description="Helical" evidence="8">
    <location>
        <begin position="72"/>
        <end position="91"/>
    </location>
</feature>
<keyword evidence="4 10" id="KW-0808">Transferase</keyword>
<keyword evidence="2" id="KW-1003">Cell membrane</keyword>
<evidence type="ECO:0000313" key="11">
    <source>
        <dbReference type="Proteomes" id="UP001372526"/>
    </source>
</evidence>
<dbReference type="InterPro" id="IPR038731">
    <property type="entry name" value="RgtA/B/C-like"/>
</dbReference>
<feature type="transmembrane region" description="Helical" evidence="8">
    <location>
        <begin position="12"/>
        <end position="30"/>
    </location>
</feature>
<evidence type="ECO:0000313" key="10">
    <source>
        <dbReference type="EMBL" id="MEI4804144.1"/>
    </source>
</evidence>
<comment type="caution">
    <text evidence="10">The sequence shown here is derived from an EMBL/GenBank/DDBJ whole genome shotgun (WGS) entry which is preliminary data.</text>
</comment>
<evidence type="ECO:0000256" key="1">
    <source>
        <dbReference type="ARBA" id="ARBA00004651"/>
    </source>
</evidence>
<dbReference type="PANTHER" id="PTHR33908:SF3">
    <property type="entry name" value="UNDECAPRENYL PHOSPHATE-ALPHA-4-AMINO-4-DEOXY-L-ARABINOSE ARABINOSYL TRANSFERASE"/>
    <property type="match status" value="1"/>
</dbReference>
<dbReference type="EC" id="2.4.-.-" evidence="10"/>
<evidence type="ECO:0000259" key="9">
    <source>
        <dbReference type="Pfam" id="PF13231"/>
    </source>
</evidence>
<dbReference type="EMBL" id="JBAWSX010000022">
    <property type="protein sequence ID" value="MEI4804144.1"/>
    <property type="molecule type" value="Genomic_DNA"/>
</dbReference>
<feature type="transmembrane region" description="Helical" evidence="8">
    <location>
        <begin position="149"/>
        <end position="169"/>
    </location>
</feature>
<dbReference type="Proteomes" id="UP001372526">
    <property type="component" value="Unassembled WGS sequence"/>
</dbReference>
<reference evidence="10 11" key="1">
    <citation type="submission" date="2024-01" db="EMBL/GenBank/DDBJ databases">
        <title>Seven novel Bacillus-like species.</title>
        <authorList>
            <person name="Liu G."/>
        </authorList>
    </citation>
    <scope>NUCLEOTIDE SEQUENCE [LARGE SCALE GENOMIC DNA]</scope>
    <source>
        <strain evidence="10 11">FJAT-51639</strain>
    </source>
</reference>
<feature type="transmembrane region" description="Helical" evidence="8">
    <location>
        <begin position="181"/>
        <end position="199"/>
    </location>
</feature>
<keyword evidence="5 8" id="KW-0812">Transmembrane</keyword>
<feature type="transmembrane region" description="Helical" evidence="8">
    <location>
        <begin position="204"/>
        <end position="221"/>
    </location>
</feature>
<feature type="transmembrane region" description="Helical" evidence="8">
    <location>
        <begin position="278"/>
        <end position="298"/>
    </location>
</feature>
<evidence type="ECO:0000256" key="3">
    <source>
        <dbReference type="ARBA" id="ARBA00022676"/>
    </source>
</evidence>
<feature type="transmembrane region" description="Helical" evidence="8">
    <location>
        <begin position="400"/>
        <end position="419"/>
    </location>
</feature>
<dbReference type="Pfam" id="PF13231">
    <property type="entry name" value="PMT_2"/>
    <property type="match status" value="1"/>
</dbReference>
<feature type="transmembrane region" description="Helical" evidence="8">
    <location>
        <begin position="42"/>
        <end position="65"/>
    </location>
</feature>
<proteinExistence type="predicted"/>
<feature type="transmembrane region" description="Helical" evidence="8">
    <location>
        <begin position="449"/>
        <end position="468"/>
    </location>
</feature>
<evidence type="ECO:0000256" key="6">
    <source>
        <dbReference type="ARBA" id="ARBA00022989"/>
    </source>
</evidence>
<dbReference type="InterPro" id="IPR050297">
    <property type="entry name" value="LipidA_mod_glycosyltrf_83"/>
</dbReference>
<evidence type="ECO:0000256" key="7">
    <source>
        <dbReference type="ARBA" id="ARBA00023136"/>
    </source>
</evidence>
<dbReference type="PANTHER" id="PTHR33908">
    <property type="entry name" value="MANNOSYLTRANSFERASE YKCB-RELATED"/>
    <property type="match status" value="1"/>
</dbReference>
<gene>
    <name evidence="10" type="ORF">WAZ07_23655</name>
</gene>
<evidence type="ECO:0000256" key="8">
    <source>
        <dbReference type="SAM" id="Phobius"/>
    </source>
</evidence>
<protein>
    <submittedName>
        <fullName evidence="10">Glycosyltransferase family 39 protein</fullName>
        <ecNumber evidence="10">2.4.-.-</ecNumber>
    </submittedName>
</protein>
<evidence type="ECO:0000256" key="5">
    <source>
        <dbReference type="ARBA" id="ARBA00022692"/>
    </source>
</evidence>
<feature type="transmembrane region" description="Helical" evidence="8">
    <location>
        <begin position="227"/>
        <end position="257"/>
    </location>
</feature>
<evidence type="ECO:0000256" key="2">
    <source>
        <dbReference type="ARBA" id="ARBA00022475"/>
    </source>
</evidence>
<keyword evidence="11" id="KW-1185">Reference proteome</keyword>
<dbReference type="RefSeq" id="WP_336474406.1">
    <property type="nucleotide sequence ID" value="NZ_JBAWSX010000022.1"/>
</dbReference>
<dbReference type="GO" id="GO:0016757">
    <property type="term" value="F:glycosyltransferase activity"/>
    <property type="evidence" value="ECO:0007669"/>
    <property type="project" value="UniProtKB-KW"/>
</dbReference>
<feature type="transmembrane region" description="Helical" evidence="8">
    <location>
        <begin position="426"/>
        <end position="443"/>
    </location>
</feature>
<comment type="subcellular location">
    <subcellularLocation>
        <location evidence="1">Cell membrane</location>
        <topology evidence="1">Multi-pass membrane protein</topology>
    </subcellularLocation>
</comment>
<feature type="transmembrane region" description="Helical" evidence="8">
    <location>
        <begin position="127"/>
        <end position="144"/>
    </location>
</feature>
<keyword evidence="3 10" id="KW-0328">Glycosyltransferase</keyword>
<evidence type="ECO:0000256" key="4">
    <source>
        <dbReference type="ARBA" id="ARBA00022679"/>
    </source>
</evidence>